<proteinExistence type="predicted"/>
<dbReference type="InterPro" id="IPR014962">
    <property type="entry name" value="YolD"/>
</dbReference>
<geneLocation type="plasmid" evidence="1">
    <name>pLIS4</name>
</geneLocation>
<keyword evidence="1" id="KW-0614">Plasmid</keyword>
<reference evidence="1" key="1">
    <citation type="journal article" date="2020" name="Int. J. Mol. Sci.">
        <title>Genetic Carriers and Genomic Distribution of cadA6-A Novel Variant of a Cadmium Resistance Determinant Identified in Listeria spp.</title>
        <authorList>
            <person name="Chmielowska C."/>
            <person name="Korsak D."/>
            <person name="Szmulkowska B."/>
            <person name="Krop A."/>
            <person name="Lipka K."/>
            <person name="Krupinska M."/>
            <person name="Bartosik D."/>
        </authorList>
    </citation>
    <scope>NUCLEOTIDE SEQUENCE</scope>
    <source>
        <strain evidence="1">Sr12</strain>
    </source>
</reference>
<protein>
    <recommendedName>
        <fullName evidence="2">YolD-like family protein</fullName>
    </recommendedName>
</protein>
<name>A0A7T0MAS9_LISSE</name>
<organism evidence="1">
    <name type="scientific">Listeria seeligeri</name>
    <dbReference type="NCBI Taxonomy" id="1640"/>
    <lineage>
        <taxon>Bacteria</taxon>
        <taxon>Bacillati</taxon>
        <taxon>Bacillota</taxon>
        <taxon>Bacilli</taxon>
        <taxon>Bacillales</taxon>
        <taxon>Listeriaceae</taxon>
        <taxon>Listeria</taxon>
    </lineage>
</organism>
<evidence type="ECO:0008006" key="2">
    <source>
        <dbReference type="Google" id="ProtNLM"/>
    </source>
</evidence>
<dbReference type="EMBL" id="MW124301">
    <property type="protein sequence ID" value="QPL19366.1"/>
    <property type="molecule type" value="Genomic_DNA"/>
</dbReference>
<accession>A0A7T0MAS9</accession>
<dbReference type="Pfam" id="PF08863">
    <property type="entry name" value="YolD"/>
    <property type="match status" value="1"/>
</dbReference>
<evidence type="ECO:0000313" key="1">
    <source>
        <dbReference type="EMBL" id="QPL19366.1"/>
    </source>
</evidence>
<sequence length="96" mass="11210">MFLLFLGVLAMGKLLIGKKYDERVTQPIITKERWEQYLTLIHDSIEKDYSLRFTTYAGGYEHHVSGKCYLFNESLKTILVNGIIVRDIEILSIERL</sequence>
<gene>
    <name evidence="1" type="ORF">pLIS400086c</name>
</gene>
<dbReference type="AlphaFoldDB" id="A0A7T0MAS9"/>
<reference evidence="1" key="2">
    <citation type="submission" date="2020-10" db="EMBL/GenBank/DDBJ databases">
        <authorList>
            <person name="Chmielowska C.A."/>
            <person name="Korsak D."/>
            <person name="Bartosik D."/>
        </authorList>
    </citation>
    <scope>NUCLEOTIDE SEQUENCE</scope>
    <source>
        <strain evidence="1">Sr12</strain>
        <plasmid evidence="1">pLIS4</plasmid>
    </source>
</reference>